<keyword evidence="3 4" id="KW-0436">Ligase</keyword>
<feature type="region of interest" description="Phosphopantothenate--cysteine ligase" evidence="3">
    <location>
        <begin position="190"/>
        <end position="398"/>
    </location>
</feature>
<keyword evidence="3 4" id="KW-0288">FMN</keyword>
<evidence type="ECO:0000259" key="5">
    <source>
        <dbReference type="Pfam" id="PF02441"/>
    </source>
</evidence>
<dbReference type="Pfam" id="PF02441">
    <property type="entry name" value="Flavoprotein"/>
    <property type="match status" value="1"/>
</dbReference>
<comment type="similarity">
    <text evidence="3 4">In the N-terminal section; belongs to the HFCD (homo-oligomeric flavin containing Cys decarboxylase) superfamily.</text>
</comment>
<keyword evidence="2 3" id="KW-0456">Lyase</keyword>
<keyword evidence="8" id="KW-1185">Reference proteome</keyword>
<comment type="function">
    <text evidence="4">Catalyzes two steps in the biosynthesis of coenzyme A. In the first step cysteine is conjugated to 4'-phosphopantothenate to form 4-phosphopantothenoylcysteine, in the latter compound is decarboxylated to form 4'-phosphopantotheine.</text>
</comment>
<evidence type="ECO:0000256" key="4">
    <source>
        <dbReference type="RuleBase" id="RU364078"/>
    </source>
</evidence>
<feature type="region of interest" description="Phosphopantothenoylcysteine decarboxylase" evidence="3">
    <location>
        <begin position="1"/>
        <end position="189"/>
    </location>
</feature>
<dbReference type="InterPro" id="IPR005252">
    <property type="entry name" value="CoaBC"/>
</dbReference>
<dbReference type="Gene3D" id="3.40.50.1950">
    <property type="entry name" value="Flavin prenyltransferase-like"/>
    <property type="match status" value="1"/>
</dbReference>
<feature type="binding site" evidence="3">
    <location>
        <position position="323"/>
    </location>
    <ligand>
        <name>CTP</name>
        <dbReference type="ChEBI" id="CHEBI:37563"/>
    </ligand>
</feature>
<comment type="pathway">
    <text evidence="3 4">Cofactor biosynthesis; coenzyme A biosynthesis; CoA from (R)-pantothenate: step 2/5.</text>
</comment>
<feature type="binding site" evidence="3">
    <location>
        <position position="288"/>
    </location>
    <ligand>
        <name>CTP</name>
        <dbReference type="ChEBI" id="CHEBI:37563"/>
    </ligand>
</feature>
<dbReference type="InterPro" id="IPR036551">
    <property type="entry name" value="Flavin_trans-like"/>
</dbReference>
<dbReference type="STRING" id="414048.SAMN04489864_1063"/>
<dbReference type="OrthoDB" id="9802554at2"/>
<comment type="function">
    <text evidence="3">Catalyzes two sequential steps in the biosynthesis of coenzyme A. In the first step cysteine is conjugated to 4'-phosphopantothenate to form 4-phosphopantothenoylcysteine. In the second step the latter compound is decarboxylated to form 4'-phosphopantotheine.</text>
</comment>
<dbReference type="InterPro" id="IPR003382">
    <property type="entry name" value="Flavoprotein"/>
</dbReference>
<proteinExistence type="inferred from homology"/>
<dbReference type="SUPFAM" id="SSF52507">
    <property type="entry name" value="Homo-oligomeric flavin-containing Cys decarboxylases, HFCD"/>
    <property type="match status" value="1"/>
</dbReference>
<reference evidence="7 8" key="1">
    <citation type="submission" date="2016-10" db="EMBL/GenBank/DDBJ databases">
        <authorList>
            <person name="de Groot N.N."/>
        </authorList>
    </citation>
    <scope>NUCLEOTIDE SEQUENCE [LARGE SCALE GENOMIC DNA]</scope>
    <source>
        <strain evidence="7 8">DSM 18684</strain>
    </source>
</reference>
<evidence type="ECO:0000259" key="6">
    <source>
        <dbReference type="Pfam" id="PF04127"/>
    </source>
</evidence>
<sequence length="398" mass="43027">MLLNKNILLGVCGSIAAYKSALLVRAFIKAGANVKVILTADANNFITPLTLATLSKNPVYTQYFDAETGVWSNHVELGLWADYMIIAPASANTLAKMANGICDNLLTAVYLSAKCPVFFAPAMDLDMWKHESTRENIAQLQNFGNTVIAPNSGELASGLFGEGRMAEPDEITKFLTAHIRAGLPLLDKKALVTAGPTFEAIDPVRFIGNHSSGKMGFAIAECLVSLGADVTLVTGPTAEKSNYNLRRVDVVSAAEMNEACLAYFTASDIIVMSAAVADYTPVQVASQKIKKADTEFHIALRKTTDILAGLGILKQKHQLLVGFALETENEADFAQQKLLKKNLDLIVLNSLNDDGAGFKTNTNKITIFNRALEKTVFELKSKHEVAADICKEILNLLV</sequence>
<dbReference type="EC" id="4.1.1.36" evidence="3"/>
<keyword evidence="3 4" id="KW-0285">Flavoprotein</keyword>
<dbReference type="GO" id="GO:0004633">
    <property type="term" value="F:phosphopantothenoylcysteine decarboxylase activity"/>
    <property type="evidence" value="ECO:0007669"/>
    <property type="project" value="UniProtKB-UniRule"/>
</dbReference>
<dbReference type="GO" id="GO:0010181">
    <property type="term" value="F:FMN binding"/>
    <property type="evidence" value="ECO:0007669"/>
    <property type="project" value="UniProtKB-UniRule"/>
</dbReference>
<dbReference type="PANTHER" id="PTHR14359">
    <property type="entry name" value="HOMO-OLIGOMERIC FLAVIN CONTAINING CYS DECARBOXYLASE FAMILY"/>
    <property type="match status" value="1"/>
</dbReference>
<name>A0A1I2XUE5_9SPHI</name>
<comment type="cofactor">
    <cofactor evidence="3">
        <name>Mg(2+)</name>
        <dbReference type="ChEBI" id="CHEBI:18420"/>
    </cofactor>
</comment>
<dbReference type="GO" id="GO:0071513">
    <property type="term" value="C:phosphopantothenoylcysteine decarboxylase complex"/>
    <property type="evidence" value="ECO:0007669"/>
    <property type="project" value="TreeGrafter"/>
</dbReference>
<feature type="binding site" evidence="3">
    <location>
        <position position="278"/>
    </location>
    <ligand>
        <name>CTP</name>
        <dbReference type="ChEBI" id="CHEBI:37563"/>
    </ligand>
</feature>
<comment type="catalytic activity">
    <reaction evidence="3 4">
        <text>N-[(R)-4-phosphopantothenoyl]-L-cysteine + H(+) = (R)-4'-phosphopantetheine + CO2</text>
        <dbReference type="Rhea" id="RHEA:16793"/>
        <dbReference type="ChEBI" id="CHEBI:15378"/>
        <dbReference type="ChEBI" id="CHEBI:16526"/>
        <dbReference type="ChEBI" id="CHEBI:59458"/>
        <dbReference type="ChEBI" id="CHEBI:61723"/>
        <dbReference type="EC" id="4.1.1.36"/>
    </reaction>
</comment>
<comment type="catalytic activity">
    <reaction evidence="3 4">
        <text>(R)-4'-phosphopantothenate + L-cysteine + CTP = N-[(R)-4-phosphopantothenoyl]-L-cysteine + CMP + diphosphate + H(+)</text>
        <dbReference type="Rhea" id="RHEA:19397"/>
        <dbReference type="ChEBI" id="CHEBI:10986"/>
        <dbReference type="ChEBI" id="CHEBI:15378"/>
        <dbReference type="ChEBI" id="CHEBI:33019"/>
        <dbReference type="ChEBI" id="CHEBI:35235"/>
        <dbReference type="ChEBI" id="CHEBI:37563"/>
        <dbReference type="ChEBI" id="CHEBI:59458"/>
        <dbReference type="ChEBI" id="CHEBI:60377"/>
        <dbReference type="EC" id="6.3.2.5"/>
    </reaction>
</comment>
<organism evidence="7 8">
    <name type="scientific">Pedobacter insulae</name>
    <dbReference type="NCBI Taxonomy" id="414048"/>
    <lineage>
        <taxon>Bacteria</taxon>
        <taxon>Pseudomonadati</taxon>
        <taxon>Bacteroidota</taxon>
        <taxon>Sphingobacteriia</taxon>
        <taxon>Sphingobacteriales</taxon>
        <taxon>Sphingobacteriaceae</taxon>
        <taxon>Pedobacter</taxon>
    </lineage>
</organism>
<dbReference type="GO" id="GO:0015937">
    <property type="term" value="P:coenzyme A biosynthetic process"/>
    <property type="evidence" value="ECO:0007669"/>
    <property type="project" value="UniProtKB-UniRule"/>
</dbReference>
<gene>
    <name evidence="3" type="primary">coaBC</name>
    <name evidence="7" type="ORF">SAMN04489864_1063</name>
</gene>
<dbReference type="UniPathway" id="UPA00241">
    <property type="reaction ID" value="UER00353"/>
</dbReference>
<dbReference type="GO" id="GO:0004632">
    <property type="term" value="F:phosphopantothenate--cysteine ligase activity"/>
    <property type="evidence" value="ECO:0007669"/>
    <property type="project" value="UniProtKB-UniRule"/>
</dbReference>
<feature type="domain" description="Flavoprotein" evidence="5">
    <location>
        <begin position="5"/>
        <end position="174"/>
    </location>
</feature>
<keyword evidence="1 3" id="KW-0210">Decarboxylase</keyword>
<dbReference type="GO" id="GO:0046872">
    <property type="term" value="F:metal ion binding"/>
    <property type="evidence" value="ECO:0007669"/>
    <property type="project" value="UniProtKB-KW"/>
</dbReference>
<evidence type="ECO:0000313" key="8">
    <source>
        <dbReference type="Proteomes" id="UP000199666"/>
    </source>
</evidence>
<accession>A0A1I2XUE5</accession>
<dbReference type="Pfam" id="PF04127">
    <property type="entry name" value="DFP"/>
    <property type="match status" value="1"/>
</dbReference>
<dbReference type="NCBIfam" id="TIGR00521">
    <property type="entry name" value="coaBC_dfp"/>
    <property type="match status" value="1"/>
</dbReference>
<keyword evidence="3" id="KW-0460">Magnesium</keyword>
<keyword evidence="3" id="KW-0511">Multifunctional enzyme</keyword>
<dbReference type="SUPFAM" id="SSF102645">
    <property type="entry name" value="CoaB-like"/>
    <property type="match status" value="1"/>
</dbReference>
<evidence type="ECO:0000256" key="3">
    <source>
        <dbReference type="HAMAP-Rule" id="MF_02225"/>
    </source>
</evidence>
<dbReference type="GO" id="GO:0015941">
    <property type="term" value="P:pantothenate catabolic process"/>
    <property type="evidence" value="ECO:0007669"/>
    <property type="project" value="InterPro"/>
</dbReference>
<dbReference type="EC" id="6.3.2.5" evidence="3"/>
<keyword evidence="3" id="KW-0479">Metal-binding</keyword>
<evidence type="ECO:0000256" key="2">
    <source>
        <dbReference type="ARBA" id="ARBA00023239"/>
    </source>
</evidence>
<dbReference type="HAMAP" id="MF_02225">
    <property type="entry name" value="CoaBC"/>
    <property type="match status" value="1"/>
</dbReference>
<dbReference type="InterPro" id="IPR035929">
    <property type="entry name" value="CoaB-like_sf"/>
</dbReference>
<feature type="binding site" evidence="3">
    <location>
        <position position="337"/>
    </location>
    <ligand>
        <name>CTP</name>
        <dbReference type="ChEBI" id="CHEBI:37563"/>
    </ligand>
</feature>
<protein>
    <recommendedName>
        <fullName evidence="3">Coenzyme A biosynthesis bifunctional protein CoaBC</fullName>
    </recommendedName>
    <alternativeName>
        <fullName evidence="3">DNA/pantothenate metabolism flavoprotein</fullName>
    </alternativeName>
    <alternativeName>
        <fullName evidence="3">Phosphopantothenoylcysteine synthetase/decarboxylase</fullName>
        <shortName evidence="3">PPCS-PPCDC</shortName>
    </alternativeName>
    <domain>
        <recommendedName>
            <fullName evidence="3">Phosphopantothenoylcysteine decarboxylase</fullName>
            <shortName evidence="3">PPC decarboxylase</shortName>
            <shortName evidence="3">PPC-DC</shortName>
            <ecNumber evidence="3">4.1.1.36</ecNumber>
        </recommendedName>
        <alternativeName>
            <fullName evidence="3">CoaC</fullName>
        </alternativeName>
    </domain>
    <domain>
        <recommendedName>
            <fullName evidence="3">Phosphopantothenate--cysteine ligase</fullName>
            <ecNumber evidence="3">6.3.2.5</ecNumber>
        </recommendedName>
        <alternativeName>
            <fullName evidence="3">CoaB</fullName>
        </alternativeName>
        <alternativeName>
            <fullName evidence="3">Phosphopantothenoylcysteine synthetase</fullName>
            <shortName evidence="3">PPC synthetase</shortName>
            <shortName evidence="3">PPC-S</shortName>
        </alternativeName>
    </domain>
</protein>
<comment type="similarity">
    <text evidence="3 4">In the C-terminal section; belongs to the PPC synthetase family.</text>
</comment>
<comment type="pathway">
    <text evidence="3 4">Cofactor biosynthesis; coenzyme A biosynthesis; CoA from (R)-pantothenate: step 3/5.</text>
</comment>
<dbReference type="Proteomes" id="UP000199666">
    <property type="component" value="Unassembled WGS sequence"/>
</dbReference>
<feature type="domain" description="DNA/pantothenate metabolism flavoprotein C-terminal" evidence="6">
    <location>
        <begin position="186"/>
        <end position="395"/>
    </location>
</feature>
<dbReference type="InterPro" id="IPR007085">
    <property type="entry name" value="DNA/pantothenate-metab_flavo_C"/>
</dbReference>
<dbReference type="PANTHER" id="PTHR14359:SF6">
    <property type="entry name" value="PHOSPHOPANTOTHENOYLCYSTEINE DECARBOXYLASE"/>
    <property type="match status" value="1"/>
</dbReference>
<dbReference type="Gene3D" id="3.40.50.10300">
    <property type="entry name" value="CoaB-like"/>
    <property type="match status" value="1"/>
</dbReference>
<evidence type="ECO:0000256" key="1">
    <source>
        <dbReference type="ARBA" id="ARBA00022793"/>
    </source>
</evidence>
<comment type="cofactor">
    <cofactor evidence="3">
        <name>FMN</name>
        <dbReference type="ChEBI" id="CHEBI:58210"/>
    </cofactor>
    <text evidence="3">Binds 1 FMN per subunit.</text>
</comment>
<comment type="caution">
    <text evidence="3">Lacks conserved residue(s) required for the propagation of feature annotation.</text>
</comment>
<evidence type="ECO:0000313" key="7">
    <source>
        <dbReference type="EMBL" id="SFH16336.1"/>
    </source>
</evidence>
<dbReference type="RefSeq" id="WP_090993987.1">
    <property type="nucleotide sequence ID" value="NZ_FOPP01000006.1"/>
</dbReference>
<dbReference type="EMBL" id="FOPP01000006">
    <property type="protein sequence ID" value="SFH16336.1"/>
    <property type="molecule type" value="Genomic_DNA"/>
</dbReference>
<dbReference type="AlphaFoldDB" id="A0A1I2XUE5"/>
<feature type="binding site" evidence="3">
    <location>
        <position position="341"/>
    </location>
    <ligand>
        <name>CTP</name>
        <dbReference type="ChEBI" id="CHEBI:37563"/>
    </ligand>
</feature>